<proteinExistence type="predicted"/>
<dbReference type="SUPFAM" id="SSF56112">
    <property type="entry name" value="Protein kinase-like (PK-like)"/>
    <property type="match status" value="1"/>
</dbReference>
<dbReference type="GO" id="GO:0004674">
    <property type="term" value="F:protein serine/threonine kinase activity"/>
    <property type="evidence" value="ECO:0007669"/>
    <property type="project" value="UniProtKB-KW"/>
</dbReference>
<dbReference type="EMBL" id="QVTE01000054">
    <property type="protein sequence ID" value="RFU64648.1"/>
    <property type="molecule type" value="Genomic_DNA"/>
</dbReference>
<dbReference type="AlphaFoldDB" id="A0A372LEC3"/>
<dbReference type="Proteomes" id="UP000264541">
    <property type="component" value="Unassembled WGS sequence"/>
</dbReference>
<keyword evidence="1" id="KW-0808">Transferase</keyword>
<evidence type="ECO:0000313" key="2">
    <source>
        <dbReference type="Proteomes" id="UP000264541"/>
    </source>
</evidence>
<comment type="caution">
    <text evidence="1">The sequence shown here is derived from an EMBL/GenBank/DDBJ whole genome shotgun (WGS) entry which is preliminary data.</text>
</comment>
<gene>
    <name evidence="1" type="ORF">D0469_17995</name>
</gene>
<dbReference type="PANTHER" id="PTHR37171:SF1">
    <property type="entry name" value="SERINE_THREONINE-PROTEIN KINASE YRZF-RELATED"/>
    <property type="match status" value="1"/>
</dbReference>
<organism evidence="1 2">
    <name type="scientific">Peribacillus saganii</name>
    <dbReference type="NCBI Taxonomy" id="2303992"/>
    <lineage>
        <taxon>Bacteria</taxon>
        <taxon>Bacillati</taxon>
        <taxon>Bacillota</taxon>
        <taxon>Bacilli</taxon>
        <taxon>Bacillales</taxon>
        <taxon>Bacillaceae</taxon>
        <taxon>Peribacillus</taxon>
    </lineage>
</organism>
<dbReference type="Gene3D" id="1.10.510.10">
    <property type="entry name" value="Transferase(Phosphotransferase) domain 1"/>
    <property type="match status" value="1"/>
</dbReference>
<evidence type="ECO:0000313" key="1">
    <source>
        <dbReference type="EMBL" id="RFU64648.1"/>
    </source>
</evidence>
<name>A0A372LEC3_9BACI</name>
<dbReference type="PANTHER" id="PTHR37171">
    <property type="entry name" value="SERINE/THREONINE-PROTEIN KINASE YRZF-RELATED"/>
    <property type="match status" value="1"/>
</dbReference>
<dbReference type="InterPro" id="IPR052396">
    <property type="entry name" value="Meiotic_Drive_Suppr_Kinase"/>
</dbReference>
<accession>A0A372LEC3</accession>
<dbReference type="OrthoDB" id="529320at2"/>
<keyword evidence="1" id="KW-0723">Serine/threonine-protein kinase</keyword>
<reference evidence="1 2" key="1">
    <citation type="submission" date="2018-08" db="EMBL/GenBank/DDBJ databases">
        <title>Bacillus chawlae sp. nov., Bacillus glennii sp. nov., and Bacillus saganii sp. nov. Isolated from the Vehicle Assembly Building at Kennedy Space Center where the Viking Spacecraft were Assembled.</title>
        <authorList>
            <person name="Seuylemezian A."/>
            <person name="Vaishampayan P."/>
        </authorList>
    </citation>
    <scope>NUCLEOTIDE SEQUENCE [LARGE SCALE GENOMIC DNA]</scope>
    <source>
        <strain evidence="1 2">V47-23a</strain>
    </source>
</reference>
<dbReference type="InterPro" id="IPR011009">
    <property type="entry name" value="Kinase-like_dom_sf"/>
</dbReference>
<protein>
    <submittedName>
        <fullName evidence="1">Serine/threonine protein kinase</fullName>
    </submittedName>
</protein>
<keyword evidence="2" id="KW-1185">Reference proteome</keyword>
<dbReference type="RefSeq" id="WP_117328114.1">
    <property type="nucleotide sequence ID" value="NZ_QVTE01000054.1"/>
</dbReference>
<sequence length="220" mass="25713">MSNKISDFKNLIEQELLYKVQLTSEHDFEPIKVDNVPKQWKCMGAGNYAAVFLHSDYQEWVVKVYGRNVRGLKKEVSVYQQLGSHPAYSELMGYGDKYVILKRLKGITLYDAVHKGKRIPPSVIKDINKALDYARTQGLNPYDVHGKNVMMKDGRGYVVDISDFYKEGSDKKWGDLVTAYYKVYKHTLYKFPIKIPFFILDLVRYGYRIYKSLKEQVRKK</sequence>
<keyword evidence="1" id="KW-0418">Kinase</keyword>